<keyword evidence="2" id="KW-1133">Transmembrane helix</keyword>
<feature type="compositionally biased region" description="Low complexity" evidence="1">
    <location>
        <begin position="23"/>
        <end position="47"/>
    </location>
</feature>
<gene>
    <name evidence="3" type="ORF">BCL65_11270</name>
</gene>
<dbReference type="EMBL" id="PVTX01000012">
    <property type="protein sequence ID" value="PRZ03757.1"/>
    <property type="molecule type" value="Genomic_DNA"/>
</dbReference>
<protein>
    <recommendedName>
        <fullName evidence="5">Integral membrane protein</fullName>
    </recommendedName>
</protein>
<accession>A0ABX5ED01</accession>
<keyword evidence="4" id="KW-1185">Reference proteome</keyword>
<evidence type="ECO:0000256" key="1">
    <source>
        <dbReference type="SAM" id="MobiDB-lite"/>
    </source>
</evidence>
<name>A0ABX5ED01_9MICO</name>
<evidence type="ECO:0000313" key="3">
    <source>
        <dbReference type="EMBL" id="PRZ03757.1"/>
    </source>
</evidence>
<comment type="caution">
    <text evidence="3">The sequence shown here is derived from an EMBL/GenBank/DDBJ whole genome shotgun (WGS) entry which is preliminary data.</text>
</comment>
<feature type="compositionally biased region" description="Pro residues" evidence="1">
    <location>
        <begin position="9"/>
        <end position="22"/>
    </location>
</feature>
<evidence type="ECO:0000256" key="2">
    <source>
        <dbReference type="SAM" id="Phobius"/>
    </source>
</evidence>
<keyword evidence="2" id="KW-0472">Membrane</keyword>
<feature type="transmembrane region" description="Helical" evidence="2">
    <location>
        <begin position="144"/>
        <end position="161"/>
    </location>
</feature>
<sequence length="207" mass="21502">MSDSSSLHQPPPEGADGPPPADGRPLPAYGRYLPADGSGAPSPSPWSEHPAQEGPPRPLRIAVSLMWVGAVLSLLGAVVAYFMVDTVNTLVAQELAAQGMQELATPEFLAMLEGMIVVGLVAGGAISAGLWAWMAVKNRQGRPWARVLGTVLAAVYVVNYVSGLAQAGATPQAVLGVLQVGLVVTTVALMWQRASSDYYATGSAARR</sequence>
<organism evidence="3 4">
    <name type="scientific">Isoptericola halotolerans</name>
    <dbReference type="NCBI Taxonomy" id="300560"/>
    <lineage>
        <taxon>Bacteria</taxon>
        <taxon>Bacillati</taxon>
        <taxon>Actinomycetota</taxon>
        <taxon>Actinomycetes</taxon>
        <taxon>Micrococcales</taxon>
        <taxon>Promicromonosporaceae</taxon>
        <taxon>Isoptericola</taxon>
    </lineage>
</organism>
<feature type="transmembrane region" description="Helical" evidence="2">
    <location>
        <begin position="108"/>
        <end position="132"/>
    </location>
</feature>
<evidence type="ECO:0008006" key="5">
    <source>
        <dbReference type="Google" id="ProtNLM"/>
    </source>
</evidence>
<feature type="transmembrane region" description="Helical" evidence="2">
    <location>
        <begin position="61"/>
        <end position="84"/>
    </location>
</feature>
<feature type="transmembrane region" description="Helical" evidence="2">
    <location>
        <begin position="173"/>
        <end position="191"/>
    </location>
</feature>
<feature type="region of interest" description="Disordered" evidence="1">
    <location>
        <begin position="1"/>
        <end position="54"/>
    </location>
</feature>
<dbReference type="RefSeq" id="WP_106269490.1">
    <property type="nucleotide sequence ID" value="NZ_PVTX01000012.1"/>
</dbReference>
<reference evidence="3 4" key="1">
    <citation type="submission" date="2018-03" db="EMBL/GenBank/DDBJ databases">
        <title>Comparative analysis of microorganisms from saline springs in Andes Mountain Range, Colombia.</title>
        <authorList>
            <person name="Rubin E."/>
        </authorList>
    </citation>
    <scope>NUCLEOTIDE SEQUENCE [LARGE SCALE GENOMIC DNA]</scope>
    <source>
        <strain evidence="3 4">CG 23</strain>
    </source>
</reference>
<evidence type="ECO:0000313" key="4">
    <source>
        <dbReference type="Proteomes" id="UP000239895"/>
    </source>
</evidence>
<proteinExistence type="predicted"/>
<keyword evidence="2" id="KW-0812">Transmembrane</keyword>
<dbReference type="Proteomes" id="UP000239895">
    <property type="component" value="Unassembled WGS sequence"/>
</dbReference>